<dbReference type="EMBL" id="AE017263">
    <property type="protein sequence ID" value="AAT75610.1"/>
    <property type="molecule type" value="Genomic_DNA"/>
</dbReference>
<evidence type="ECO:0000313" key="3">
    <source>
        <dbReference type="Proteomes" id="UP000006647"/>
    </source>
</evidence>
<dbReference type="GeneID" id="2897791"/>
<dbReference type="OrthoDB" id="391981at2"/>
<dbReference type="Proteomes" id="UP000006647">
    <property type="component" value="Chromosome"/>
</dbReference>
<dbReference type="HOGENOM" id="CLU_1600762_0_0_14"/>
<keyword evidence="1" id="KW-1133">Transmembrane helix</keyword>
<reference evidence="2 3" key="1">
    <citation type="submission" date="2004-06" db="EMBL/GenBank/DDBJ databases">
        <authorList>
            <person name="Birren B.W."/>
            <person name="Stange-Thomann N."/>
            <person name="Hafez N."/>
            <person name="DeCaprio D."/>
            <person name="Fisher S."/>
            <person name="Butler J."/>
            <person name="Elkins T."/>
            <person name="Kodira C.D."/>
            <person name="Major J."/>
            <person name="Wang S."/>
            <person name="Nicol R."/>
            <person name="Nusbaum C."/>
        </authorList>
    </citation>
    <scope>NUCLEOTIDE SEQUENCE [LARGE SCALE GENOMIC DNA]</scope>
    <source>
        <strain evidence="3">ATCC 33453 / NBRC 100688 / NCTC 11704 / L1</strain>
    </source>
</reference>
<organism evidence="2 3">
    <name type="scientific">Mesoplasma florum (strain ATCC 33453 / NBRC 100688 / NCTC 11704 / L1)</name>
    <name type="common">Acholeplasma florum</name>
    <dbReference type="NCBI Taxonomy" id="265311"/>
    <lineage>
        <taxon>Bacteria</taxon>
        <taxon>Bacillati</taxon>
        <taxon>Mycoplasmatota</taxon>
        <taxon>Mollicutes</taxon>
        <taxon>Entomoplasmatales</taxon>
        <taxon>Entomoplasmataceae</taxon>
        <taxon>Mesoplasma</taxon>
    </lineage>
</organism>
<proteinExistence type="predicted"/>
<gene>
    <name evidence="2" type="ordered locus">Mfl253</name>
</gene>
<dbReference type="EnsemblBacteria" id="AAT75610">
    <property type="protein sequence ID" value="AAT75610"/>
    <property type="gene ID" value="Mfl253"/>
</dbReference>
<evidence type="ECO:0000313" key="2">
    <source>
        <dbReference type="EMBL" id="AAT75610.1"/>
    </source>
</evidence>
<protein>
    <submittedName>
        <fullName evidence="2">Uncharacterized protein</fullName>
    </submittedName>
</protein>
<keyword evidence="3" id="KW-1185">Reference proteome</keyword>
<dbReference type="PATRIC" id="fig|265311.5.peg.253"/>
<dbReference type="AlphaFoldDB" id="Q6F1L3"/>
<feature type="transmembrane region" description="Helical" evidence="1">
    <location>
        <begin position="110"/>
        <end position="134"/>
    </location>
</feature>
<dbReference type="STRING" id="265311.Mfl253"/>
<evidence type="ECO:0000256" key="1">
    <source>
        <dbReference type="SAM" id="Phobius"/>
    </source>
</evidence>
<accession>Q6F1L3</accession>
<sequence>MTKCNLCKLDIKPYQLRKKEVNPSQTQNNPHMSNFGFTIIGARVMYSHLGCYNLYYKKNKYWTWIGALIAIIGIALFIPGFFHFFNSVTDQIDPQTNDWIINHALRKQGMIELICASCLIIGSIIIITIGNIYAKKFIKDGSHANDFIDEKIKIEYYKNIDKEKNI</sequence>
<dbReference type="PaxDb" id="265311-Mfl253"/>
<feature type="transmembrane region" description="Helical" evidence="1">
    <location>
        <begin position="62"/>
        <end position="85"/>
    </location>
</feature>
<keyword evidence="1" id="KW-0812">Transmembrane</keyword>
<name>Q6F1L3_MESFL</name>
<keyword evidence="1" id="KW-0472">Membrane</keyword>
<dbReference type="RefSeq" id="WP_011183150.1">
    <property type="nucleotide sequence ID" value="NC_006055.1"/>
</dbReference>
<dbReference type="KEGG" id="mfl:Mfl253"/>